<protein>
    <submittedName>
        <fullName evidence="2">Uncharacterized protein</fullName>
    </submittedName>
</protein>
<keyword evidence="3" id="KW-1185">Reference proteome</keyword>
<dbReference type="AlphaFoldDB" id="U6GCE4"/>
<dbReference type="Proteomes" id="UP000018050">
    <property type="component" value="Unassembled WGS sequence"/>
</dbReference>
<dbReference type="EMBL" id="HG670584">
    <property type="protein sequence ID" value="CDI77202.1"/>
    <property type="molecule type" value="Genomic_DNA"/>
</dbReference>
<proteinExistence type="predicted"/>
<feature type="compositionally biased region" description="Low complexity" evidence="1">
    <location>
        <begin position="295"/>
        <end position="364"/>
    </location>
</feature>
<dbReference type="VEuPathDB" id="ToxoDB:EAH_00022580"/>
<dbReference type="GeneID" id="25270328"/>
<feature type="region of interest" description="Disordered" evidence="1">
    <location>
        <begin position="58"/>
        <end position="78"/>
    </location>
</feature>
<evidence type="ECO:0000313" key="2">
    <source>
        <dbReference type="EMBL" id="CDI77202.1"/>
    </source>
</evidence>
<dbReference type="RefSeq" id="XP_013252397.1">
    <property type="nucleotide sequence ID" value="XM_013396943.1"/>
</dbReference>
<sequence>MPAATFILRLGFFFKSDSLLISASANNDLRHRLGQITGMPEDTVARTTGTATPAALMEREETQEVSASTKSKTDLLRSREEERLHQQLLLCRETLLQLLQQSAATAAAGAAVAAAIPGSGCPQKDNRVLIFNRTTAEAWNNLLQGLRNILHNTLLQSKQAPLSETAAVAVEELLQDVDTALRYSRRRKGELKSELQEWRQQNEGYTVQGHQSWSQYQRMQQQRQQKQQLHFVQKEIKALRDHLKRWQHPKNIDAEINAEMSLSASATNEASAAAATMATMNAVHPHQSNEEESDFSSNSLSRNKDSSSGSDTCSSGSKYSTGRSSKSSKSSSRDSSNCSSSNSSKTSSGSSNGSSSESSSSRSGSESDSHAAAEPPAAKAPAAASARSLPPTPHVHE</sequence>
<feature type="region of interest" description="Disordered" evidence="1">
    <location>
        <begin position="283"/>
        <end position="397"/>
    </location>
</feature>
<organism evidence="2 3">
    <name type="scientific">Eimeria acervulina</name>
    <name type="common">Coccidian parasite</name>
    <dbReference type="NCBI Taxonomy" id="5801"/>
    <lineage>
        <taxon>Eukaryota</taxon>
        <taxon>Sar</taxon>
        <taxon>Alveolata</taxon>
        <taxon>Apicomplexa</taxon>
        <taxon>Conoidasida</taxon>
        <taxon>Coccidia</taxon>
        <taxon>Eucoccidiorida</taxon>
        <taxon>Eimeriorina</taxon>
        <taxon>Eimeriidae</taxon>
        <taxon>Eimeria</taxon>
    </lineage>
</organism>
<name>U6GCE4_EIMAC</name>
<evidence type="ECO:0000256" key="1">
    <source>
        <dbReference type="SAM" id="MobiDB-lite"/>
    </source>
</evidence>
<reference evidence="2" key="2">
    <citation type="submission" date="2013-10" db="EMBL/GenBank/DDBJ databases">
        <authorList>
            <person name="Aslett M."/>
        </authorList>
    </citation>
    <scope>NUCLEOTIDE SEQUENCE</scope>
    <source>
        <strain evidence="2">Houghton</strain>
    </source>
</reference>
<gene>
    <name evidence="2" type="ORF">EAH_00022580</name>
</gene>
<reference evidence="2" key="1">
    <citation type="submission" date="2013-10" db="EMBL/GenBank/DDBJ databases">
        <title>Genomic analysis of the causative agents of coccidiosis in chickens.</title>
        <authorList>
            <person name="Reid A.J."/>
            <person name="Blake D."/>
            <person name="Billington K."/>
            <person name="Browne H."/>
            <person name="Dunn M."/>
            <person name="Hung S."/>
            <person name="Kawahara F."/>
            <person name="Miranda-Saavedra D."/>
            <person name="Mourier T."/>
            <person name="Nagra H."/>
            <person name="Otto T.D."/>
            <person name="Rawlings N."/>
            <person name="Sanchez A."/>
            <person name="Sanders M."/>
            <person name="Subramaniam C."/>
            <person name="Tay Y."/>
            <person name="Dear P."/>
            <person name="Doerig C."/>
            <person name="Gruber A."/>
            <person name="Parkinson J."/>
            <person name="Shirley M."/>
            <person name="Wan K.L."/>
            <person name="Berriman M."/>
            <person name="Tomley F."/>
            <person name="Pain A."/>
        </authorList>
    </citation>
    <scope>NUCLEOTIDE SEQUENCE</scope>
    <source>
        <strain evidence="2">Houghton</strain>
    </source>
</reference>
<dbReference type="OMA" id="HQHRSSD"/>
<feature type="compositionally biased region" description="Low complexity" evidence="1">
    <location>
        <begin position="372"/>
        <end position="389"/>
    </location>
</feature>
<evidence type="ECO:0000313" key="3">
    <source>
        <dbReference type="Proteomes" id="UP000018050"/>
    </source>
</evidence>
<accession>U6GCE4</accession>
<dbReference type="OrthoDB" id="348561at2759"/>